<dbReference type="Gene3D" id="1.10.287.410">
    <property type="match status" value="1"/>
</dbReference>
<dbReference type="GO" id="GO:0004185">
    <property type="term" value="F:serine-type carboxypeptidase activity"/>
    <property type="evidence" value="ECO:0007669"/>
    <property type="project" value="UniProtKB-UniRule"/>
</dbReference>
<evidence type="ECO:0000256" key="1">
    <source>
        <dbReference type="ARBA" id="ARBA00009431"/>
    </source>
</evidence>
<feature type="chain" id="PRO_5007748462" description="Carboxypeptidase" evidence="6">
    <location>
        <begin position="22"/>
        <end position="489"/>
    </location>
</feature>
<name>A0A165K2V8_EXIGL</name>
<keyword evidence="5" id="KW-0325">Glycoprotein</keyword>
<dbReference type="PANTHER" id="PTHR11802">
    <property type="entry name" value="SERINE PROTEASE FAMILY S10 SERINE CARBOXYPEPTIDASE"/>
    <property type="match status" value="1"/>
</dbReference>
<proteinExistence type="inferred from homology"/>
<evidence type="ECO:0000313" key="7">
    <source>
        <dbReference type="EMBL" id="KZV95705.1"/>
    </source>
</evidence>
<dbReference type="PROSITE" id="PS00131">
    <property type="entry name" value="CARBOXYPEPT_SER_SER"/>
    <property type="match status" value="1"/>
</dbReference>
<dbReference type="OrthoDB" id="443318at2759"/>
<dbReference type="PRINTS" id="PR00724">
    <property type="entry name" value="CRBOXYPTASEC"/>
</dbReference>
<evidence type="ECO:0000256" key="6">
    <source>
        <dbReference type="RuleBase" id="RU361156"/>
    </source>
</evidence>
<evidence type="ECO:0000256" key="2">
    <source>
        <dbReference type="ARBA" id="ARBA00022645"/>
    </source>
</evidence>
<dbReference type="EMBL" id="KV425953">
    <property type="protein sequence ID" value="KZV95705.1"/>
    <property type="molecule type" value="Genomic_DNA"/>
</dbReference>
<dbReference type="Pfam" id="PF00450">
    <property type="entry name" value="Peptidase_S10"/>
    <property type="match status" value="1"/>
</dbReference>
<organism evidence="7 8">
    <name type="scientific">Exidia glandulosa HHB12029</name>
    <dbReference type="NCBI Taxonomy" id="1314781"/>
    <lineage>
        <taxon>Eukaryota</taxon>
        <taxon>Fungi</taxon>
        <taxon>Dikarya</taxon>
        <taxon>Basidiomycota</taxon>
        <taxon>Agaricomycotina</taxon>
        <taxon>Agaricomycetes</taxon>
        <taxon>Auriculariales</taxon>
        <taxon>Exidiaceae</taxon>
        <taxon>Exidia</taxon>
    </lineage>
</organism>
<evidence type="ECO:0000256" key="3">
    <source>
        <dbReference type="ARBA" id="ARBA00022670"/>
    </source>
</evidence>
<dbReference type="Proteomes" id="UP000077266">
    <property type="component" value="Unassembled WGS sequence"/>
</dbReference>
<evidence type="ECO:0000313" key="8">
    <source>
        <dbReference type="Proteomes" id="UP000077266"/>
    </source>
</evidence>
<keyword evidence="6" id="KW-0732">Signal</keyword>
<accession>A0A165K2V8</accession>
<dbReference type="InterPro" id="IPR029058">
    <property type="entry name" value="AB_hydrolase_fold"/>
</dbReference>
<keyword evidence="3 6" id="KW-0645">Protease</keyword>
<dbReference type="Gene3D" id="3.40.50.1820">
    <property type="entry name" value="alpha/beta hydrolase"/>
    <property type="match status" value="1"/>
</dbReference>
<keyword evidence="4 6" id="KW-0378">Hydrolase</keyword>
<reference evidence="7 8" key="1">
    <citation type="journal article" date="2016" name="Mol. Biol. Evol.">
        <title>Comparative Genomics of Early-Diverging Mushroom-Forming Fungi Provides Insights into the Origins of Lignocellulose Decay Capabilities.</title>
        <authorList>
            <person name="Nagy L.G."/>
            <person name="Riley R."/>
            <person name="Tritt A."/>
            <person name="Adam C."/>
            <person name="Daum C."/>
            <person name="Floudas D."/>
            <person name="Sun H."/>
            <person name="Yadav J.S."/>
            <person name="Pangilinan J."/>
            <person name="Larsson K.H."/>
            <person name="Matsuura K."/>
            <person name="Barry K."/>
            <person name="Labutti K."/>
            <person name="Kuo R."/>
            <person name="Ohm R.A."/>
            <person name="Bhattacharya S.S."/>
            <person name="Shirouzu T."/>
            <person name="Yoshinaga Y."/>
            <person name="Martin F.M."/>
            <person name="Grigoriev I.V."/>
            <person name="Hibbett D.S."/>
        </authorList>
    </citation>
    <scope>NUCLEOTIDE SEQUENCE [LARGE SCALE GENOMIC DNA]</scope>
    <source>
        <strain evidence="7 8">HHB12029</strain>
    </source>
</reference>
<sequence length="489" mass="54239">MRTTSSLVLGLLALVVSTTSGSPLSGLEFVAQQVPLIASDGVSSAYERFAATLLPEHSLRFTEPQLCDPSVKQLSGYLDISDTKHLFFWFFESRNDPKTAPLVLWLNGGPGCSSSTGLLMELGPCKVNEFGNDTILHPHSWNTNANIIFLDSPANVGYSYSNSVLDAPTTTPATAVDVWAFLTLFISRFPQYASLPFHVAAESYGGHYAPHIAHTILEKRAEYPTLPEINLKSIVLANGLTEPLSQFEELPEWACESEWALWDTDSKECKDFRAMVPAMRQLTKACYASNSRVACVPAGFYAFGRMYGQIRQTGLNHYDVRRECEDKESGTCYPELRLIDAYLDRTEVKLALGALPDREFKGCNMEVNQKFHFQGDVMKNSARLVPDLLNAGIRVLAYVGNTDAVCNWMGVEKWMEKLESKFQVEFAVTRRVPWFTKDGKLAGSVRAAGAGAGEYAFVKVHDAGHMAPYDQPEATLDLIQRWLADESLV</sequence>
<evidence type="ECO:0000256" key="4">
    <source>
        <dbReference type="ARBA" id="ARBA00022801"/>
    </source>
</evidence>
<keyword evidence="2 6" id="KW-0121">Carboxypeptidase</keyword>
<dbReference type="GO" id="GO:0006508">
    <property type="term" value="P:proteolysis"/>
    <property type="evidence" value="ECO:0007669"/>
    <property type="project" value="UniProtKB-KW"/>
</dbReference>
<dbReference type="AlphaFoldDB" id="A0A165K2V8"/>
<evidence type="ECO:0000256" key="5">
    <source>
        <dbReference type="ARBA" id="ARBA00023180"/>
    </source>
</evidence>
<gene>
    <name evidence="7" type="ORF">EXIGLDRAFT_834184</name>
</gene>
<dbReference type="GO" id="GO:0000324">
    <property type="term" value="C:fungal-type vacuole"/>
    <property type="evidence" value="ECO:0007669"/>
    <property type="project" value="TreeGrafter"/>
</dbReference>
<protein>
    <recommendedName>
        <fullName evidence="6">Carboxypeptidase</fullName>
        <ecNumber evidence="6">3.4.16.-</ecNumber>
    </recommendedName>
</protein>
<dbReference type="SUPFAM" id="SSF53474">
    <property type="entry name" value="alpha/beta-Hydrolases"/>
    <property type="match status" value="1"/>
</dbReference>
<dbReference type="PANTHER" id="PTHR11802:SF452">
    <property type="entry name" value="CARBOXYPEPTIDASE"/>
    <property type="match status" value="1"/>
</dbReference>
<dbReference type="EC" id="3.4.16.-" evidence="6"/>
<comment type="similarity">
    <text evidence="1 6">Belongs to the peptidase S10 family.</text>
</comment>
<dbReference type="InterPro" id="IPR018202">
    <property type="entry name" value="Ser_caboxypep_ser_AS"/>
</dbReference>
<dbReference type="InParanoid" id="A0A165K2V8"/>
<dbReference type="InterPro" id="IPR001563">
    <property type="entry name" value="Peptidase_S10"/>
</dbReference>
<keyword evidence="8" id="KW-1185">Reference proteome</keyword>
<feature type="signal peptide" evidence="6">
    <location>
        <begin position="1"/>
        <end position="21"/>
    </location>
</feature>
<dbReference type="STRING" id="1314781.A0A165K2V8"/>